<accession>A0ABU5V873</accession>
<protein>
    <recommendedName>
        <fullName evidence="5">Secreted protein</fullName>
    </recommendedName>
</protein>
<dbReference type="RefSeq" id="WP_323439726.1">
    <property type="nucleotide sequence ID" value="NZ_JAYFUH010000260.1"/>
</dbReference>
<evidence type="ECO:0000256" key="1">
    <source>
        <dbReference type="SAM" id="MobiDB-lite"/>
    </source>
</evidence>
<sequence>MKPMETLRGHAPATAALLGLALVAGAWMNDASASAPDQAPPGEHREPPPGASHRGHRPRDPAFTQALEECATALGITLPKPGDTGGKPPAPPQGHDREAMDACLKDKGVQPPPPPPPPRD</sequence>
<feature type="compositionally biased region" description="Pro residues" evidence="1">
    <location>
        <begin position="110"/>
        <end position="120"/>
    </location>
</feature>
<feature type="signal peptide" evidence="2">
    <location>
        <begin position="1"/>
        <end position="26"/>
    </location>
</feature>
<evidence type="ECO:0000313" key="4">
    <source>
        <dbReference type="Proteomes" id="UP001301653"/>
    </source>
</evidence>
<evidence type="ECO:0000256" key="2">
    <source>
        <dbReference type="SAM" id="SignalP"/>
    </source>
</evidence>
<evidence type="ECO:0000313" key="3">
    <source>
        <dbReference type="EMBL" id="MEA5669561.1"/>
    </source>
</evidence>
<feature type="compositionally biased region" description="Low complexity" evidence="1">
    <location>
        <begin position="32"/>
        <end position="41"/>
    </location>
</feature>
<feature type="compositionally biased region" description="Basic and acidic residues" evidence="1">
    <location>
        <begin position="94"/>
        <end position="108"/>
    </location>
</feature>
<reference evidence="3 4" key="1">
    <citation type="submission" date="2023-12" db="EMBL/GenBank/DDBJ databases">
        <title>Stenotrophomonas guangdongensis sp. nov., isolated from wilted pepper plants (Capsicum annuum).</title>
        <authorList>
            <person name="Qiu M."/>
            <person name="Li Y."/>
            <person name="Liu Q."/>
            <person name="Zhang X."/>
            <person name="Huang Y."/>
            <person name="Guo R."/>
            <person name="Hu M."/>
            <person name="Zhou J."/>
            <person name="Zhou X."/>
        </authorList>
    </citation>
    <scope>NUCLEOTIDE SEQUENCE [LARGE SCALE GENOMIC DNA]</scope>
    <source>
        <strain evidence="3 4">MH1</strain>
    </source>
</reference>
<gene>
    <name evidence="3" type="ORF">VA603_18680</name>
</gene>
<feature type="chain" id="PRO_5046747555" description="Secreted protein" evidence="2">
    <location>
        <begin position="27"/>
        <end position="120"/>
    </location>
</feature>
<name>A0ABU5V873_9GAMM</name>
<evidence type="ECO:0008006" key="5">
    <source>
        <dbReference type="Google" id="ProtNLM"/>
    </source>
</evidence>
<comment type="caution">
    <text evidence="3">The sequence shown here is derived from an EMBL/GenBank/DDBJ whole genome shotgun (WGS) entry which is preliminary data.</text>
</comment>
<proteinExistence type="predicted"/>
<keyword evidence="4" id="KW-1185">Reference proteome</keyword>
<organism evidence="3 4">
    <name type="scientific">Stenotrophomonas capsici</name>
    <dbReference type="NCBI Taxonomy" id="3110230"/>
    <lineage>
        <taxon>Bacteria</taxon>
        <taxon>Pseudomonadati</taxon>
        <taxon>Pseudomonadota</taxon>
        <taxon>Gammaproteobacteria</taxon>
        <taxon>Lysobacterales</taxon>
        <taxon>Lysobacteraceae</taxon>
        <taxon>Stenotrophomonas</taxon>
    </lineage>
</organism>
<keyword evidence="2" id="KW-0732">Signal</keyword>
<dbReference type="EMBL" id="JAYFUH010000260">
    <property type="protein sequence ID" value="MEA5669561.1"/>
    <property type="molecule type" value="Genomic_DNA"/>
</dbReference>
<dbReference type="Proteomes" id="UP001301653">
    <property type="component" value="Unassembled WGS sequence"/>
</dbReference>
<feature type="region of interest" description="Disordered" evidence="1">
    <location>
        <begin position="32"/>
        <end position="120"/>
    </location>
</feature>